<sequence>MSYAAPVRIAPEYLITFNAVAELGSVSKAAAFLNLSQPAVSGQLRSLTALIGTPLYTRHARGIALTAAGAELLPLAQTLARTMTRVVDFAADRRQRLNSTVQLGISWTLSPWAIQLATAFQGSSTVLVIHADHTPDLITRVRSGVLDAALTVDASLNLPEGLEARRFSSEELRVIVPAGHPLTQQGYVPLHALAGEVLLWPMPESSVRRRGSKLLERAGVTPRAHLELGSFLAVKQALVGGVGVAILPRSMVATEIDHGLLASIGLESPEVTLGYHAVSAPLALLSAPVREVLDQLSPYSL</sequence>
<dbReference type="SUPFAM" id="SSF46785">
    <property type="entry name" value="Winged helix' DNA-binding domain"/>
    <property type="match status" value="1"/>
</dbReference>
<dbReference type="PROSITE" id="PS50931">
    <property type="entry name" value="HTH_LYSR"/>
    <property type="match status" value="1"/>
</dbReference>
<comment type="similarity">
    <text evidence="1">Belongs to the LysR transcriptional regulatory family.</text>
</comment>
<dbReference type="SUPFAM" id="SSF53850">
    <property type="entry name" value="Periplasmic binding protein-like II"/>
    <property type="match status" value="1"/>
</dbReference>
<evidence type="ECO:0000256" key="1">
    <source>
        <dbReference type="ARBA" id="ARBA00009437"/>
    </source>
</evidence>
<evidence type="ECO:0000256" key="2">
    <source>
        <dbReference type="ARBA" id="ARBA00023015"/>
    </source>
</evidence>
<protein>
    <submittedName>
        <fullName evidence="6">Transcriptional regulator</fullName>
    </submittedName>
</protein>
<dbReference type="Pfam" id="PF03466">
    <property type="entry name" value="LysR_substrate"/>
    <property type="match status" value="1"/>
</dbReference>
<name>A0ABQ3JT87_9DEIO</name>
<dbReference type="EMBL" id="BNAJ01000015">
    <property type="protein sequence ID" value="GHF61237.1"/>
    <property type="molecule type" value="Genomic_DNA"/>
</dbReference>
<evidence type="ECO:0000313" key="7">
    <source>
        <dbReference type="Proteomes" id="UP000619376"/>
    </source>
</evidence>
<evidence type="ECO:0000313" key="6">
    <source>
        <dbReference type="EMBL" id="GHF61237.1"/>
    </source>
</evidence>
<keyword evidence="3" id="KW-0238">DNA-binding</keyword>
<dbReference type="InterPro" id="IPR036390">
    <property type="entry name" value="WH_DNA-bd_sf"/>
</dbReference>
<evidence type="ECO:0000256" key="4">
    <source>
        <dbReference type="ARBA" id="ARBA00023163"/>
    </source>
</evidence>
<accession>A0ABQ3JT87</accession>
<dbReference type="PRINTS" id="PR00039">
    <property type="entry name" value="HTHLYSR"/>
</dbReference>
<dbReference type="Gene3D" id="1.10.10.10">
    <property type="entry name" value="Winged helix-like DNA-binding domain superfamily/Winged helix DNA-binding domain"/>
    <property type="match status" value="1"/>
</dbReference>
<keyword evidence="2" id="KW-0805">Transcription regulation</keyword>
<dbReference type="PANTHER" id="PTHR30126:SF40">
    <property type="entry name" value="HTH-TYPE TRANSCRIPTIONAL REGULATOR GLTR"/>
    <property type="match status" value="1"/>
</dbReference>
<keyword evidence="4" id="KW-0804">Transcription</keyword>
<evidence type="ECO:0000259" key="5">
    <source>
        <dbReference type="PROSITE" id="PS50931"/>
    </source>
</evidence>
<dbReference type="Proteomes" id="UP000619376">
    <property type="component" value="Unassembled WGS sequence"/>
</dbReference>
<comment type="caution">
    <text evidence="6">The sequence shown here is derived from an EMBL/GenBank/DDBJ whole genome shotgun (WGS) entry which is preliminary data.</text>
</comment>
<dbReference type="InterPro" id="IPR005119">
    <property type="entry name" value="LysR_subst-bd"/>
</dbReference>
<dbReference type="Gene3D" id="3.40.190.10">
    <property type="entry name" value="Periplasmic binding protein-like II"/>
    <property type="match status" value="2"/>
</dbReference>
<reference evidence="7" key="1">
    <citation type="journal article" date="2019" name="Int. J. Syst. Evol. Microbiol.">
        <title>The Global Catalogue of Microorganisms (GCM) 10K type strain sequencing project: providing services to taxonomists for standard genome sequencing and annotation.</title>
        <authorList>
            <consortium name="The Broad Institute Genomics Platform"/>
            <consortium name="The Broad Institute Genome Sequencing Center for Infectious Disease"/>
            <person name="Wu L."/>
            <person name="Ma J."/>
        </authorList>
    </citation>
    <scope>NUCLEOTIDE SEQUENCE [LARGE SCALE GENOMIC DNA]</scope>
    <source>
        <strain evidence="7">CGMCC 1.18437</strain>
    </source>
</reference>
<dbReference type="Pfam" id="PF00126">
    <property type="entry name" value="HTH_1"/>
    <property type="match status" value="1"/>
</dbReference>
<feature type="domain" description="HTH lysR-type" evidence="5">
    <location>
        <begin position="11"/>
        <end position="66"/>
    </location>
</feature>
<dbReference type="InterPro" id="IPR000847">
    <property type="entry name" value="LysR_HTH_N"/>
</dbReference>
<dbReference type="InterPro" id="IPR036388">
    <property type="entry name" value="WH-like_DNA-bd_sf"/>
</dbReference>
<proteinExistence type="inferred from homology"/>
<organism evidence="6 7">
    <name type="scientific">Deinococcus metalli</name>
    <dbReference type="NCBI Taxonomy" id="1141878"/>
    <lineage>
        <taxon>Bacteria</taxon>
        <taxon>Thermotogati</taxon>
        <taxon>Deinococcota</taxon>
        <taxon>Deinococci</taxon>
        <taxon>Deinococcales</taxon>
        <taxon>Deinococcaceae</taxon>
        <taxon>Deinococcus</taxon>
    </lineage>
</organism>
<dbReference type="CDD" id="cd05466">
    <property type="entry name" value="PBP2_LTTR_substrate"/>
    <property type="match status" value="1"/>
</dbReference>
<dbReference type="PANTHER" id="PTHR30126">
    <property type="entry name" value="HTH-TYPE TRANSCRIPTIONAL REGULATOR"/>
    <property type="match status" value="1"/>
</dbReference>
<keyword evidence="7" id="KW-1185">Reference proteome</keyword>
<evidence type="ECO:0000256" key="3">
    <source>
        <dbReference type="ARBA" id="ARBA00023125"/>
    </source>
</evidence>
<gene>
    <name evidence="6" type="ORF">GCM10017781_41750</name>
</gene>